<name>A0A848GWR3_9BACT</name>
<dbReference type="GO" id="GO:0009279">
    <property type="term" value="C:cell outer membrane"/>
    <property type="evidence" value="ECO:0007669"/>
    <property type="project" value="UniProtKB-SubCell"/>
</dbReference>
<evidence type="ECO:0000259" key="9">
    <source>
        <dbReference type="Pfam" id="PF07715"/>
    </source>
</evidence>
<evidence type="ECO:0000256" key="6">
    <source>
        <dbReference type="ARBA" id="ARBA00023237"/>
    </source>
</evidence>
<gene>
    <name evidence="10" type="ORF">HHL17_28460</name>
</gene>
<dbReference type="EMBL" id="JABBGC010000004">
    <property type="protein sequence ID" value="NML41160.1"/>
    <property type="molecule type" value="Genomic_DNA"/>
</dbReference>
<comment type="subcellular location">
    <subcellularLocation>
        <location evidence="1 7">Cell outer membrane</location>
        <topology evidence="1 7">Multi-pass membrane protein</topology>
    </subcellularLocation>
</comment>
<dbReference type="Pfam" id="PF07715">
    <property type="entry name" value="Plug"/>
    <property type="match status" value="1"/>
</dbReference>
<evidence type="ECO:0000313" key="10">
    <source>
        <dbReference type="EMBL" id="NML41160.1"/>
    </source>
</evidence>
<feature type="domain" description="TonB-dependent receptor plug" evidence="9">
    <location>
        <begin position="118"/>
        <end position="224"/>
    </location>
</feature>
<dbReference type="AlphaFoldDB" id="A0A848GWR3"/>
<dbReference type="InterPro" id="IPR039426">
    <property type="entry name" value="TonB-dep_rcpt-like"/>
</dbReference>
<keyword evidence="10" id="KW-0675">Receptor</keyword>
<protein>
    <submittedName>
        <fullName evidence="10">TonB-dependent receptor</fullName>
    </submittedName>
</protein>
<keyword evidence="11" id="KW-1185">Reference proteome</keyword>
<keyword evidence="8" id="KW-0732">Signal</keyword>
<accession>A0A848GWR3</accession>
<evidence type="ECO:0000256" key="5">
    <source>
        <dbReference type="ARBA" id="ARBA00023136"/>
    </source>
</evidence>
<proteinExistence type="inferred from homology"/>
<organism evidence="10 11">
    <name type="scientific">Chitinophaga fulva</name>
    <dbReference type="NCBI Taxonomy" id="2728842"/>
    <lineage>
        <taxon>Bacteria</taxon>
        <taxon>Pseudomonadati</taxon>
        <taxon>Bacteroidota</taxon>
        <taxon>Chitinophagia</taxon>
        <taxon>Chitinophagales</taxon>
        <taxon>Chitinophagaceae</taxon>
        <taxon>Chitinophaga</taxon>
    </lineage>
</organism>
<dbReference type="InterPro" id="IPR012910">
    <property type="entry name" value="Plug_dom"/>
</dbReference>
<reference evidence="10 11" key="1">
    <citation type="submission" date="2020-04" db="EMBL/GenBank/DDBJ databases">
        <title>Chitinophaga sp. G-6-1-13 sp. nov., isolated from soil.</title>
        <authorList>
            <person name="Dahal R.H."/>
            <person name="Chaudhary D.K."/>
        </authorList>
    </citation>
    <scope>NUCLEOTIDE SEQUENCE [LARGE SCALE GENOMIC DNA]</scope>
    <source>
        <strain evidence="10 11">G-6-1-13</strain>
    </source>
</reference>
<dbReference type="InterPro" id="IPR008969">
    <property type="entry name" value="CarboxyPept-like_regulatory"/>
</dbReference>
<evidence type="ECO:0000256" key="4">
    <source>
        <dbReference type="ARBA" id="ARBA00022692"/>
    </source>
</evidence>
<dbReference type="InterPro" id="IPR023996">
    <property type="entry name" value="TonB-dep_OMP_SusC/RagA"/>
</dbReference>
<keyword evidence="4 7" id="KW-0812">Transmembrane</keyword>
<dbReference type="InterPro" id="IPR023997">
    <property type="entry name" value="TonB-dep_OMP_SusC/RagA_CS"/>
</dbReference>
<dbReference type="InterPro" id="IPR036942">
    <property type="entry name" value="Beta-barrel_TonB_sf"/>
</dbReference>
<dbReference type="PROSITE" id="PS52016">
    <property type="entry name" value="TONB_DEPENDENT_REC_3"/>
    <property type="match status" value="1"/>
</dbReference>
<feature type="signal peptide" evidence="8">
    <location>
        <begin position="1"/>
        <end position="20"/>
    </location>
</feature>
<evidence type="ECO:0000256" key="1">
    <source>
        <dbReference type="ARBA" id="ARBA00004571"/>
    </source>
</evidence>
<sequence>MKMYKLFSLVLLLLTFSASAQEPPVVVKGVVVSEQNEPVPGATVMEDGTSNGTATDVNGQFTIRITRDPSGLIIRSTGFTDYKVAVGRQQTSVRVVLTSTSRQLQDIVVIGYSAQKKANLIGAVSSVNTKDVSKMAVTGVASLLQGRAAGVQVTNGSGDPRSSGTIVIRGVGNIRGMSPLYVVDGVPAIGNTGFNLNPRDIESIQVLRDASSAAIYGARAAGGVILVTTKKGSRKEKMNVDISMNQGFSQGTFLPKLLGTPDYKRAWAAIKPGAPNWDESVNTDWVDYLYRTGKEQNYNVSISGGSAKQNYYVSAGYRRADGIMINSWSERYSLRVNSDYDLGKRVKVGERLSLYSYSENPPAITGNQVGAYALPFRSSPLMRIKNDDGSWGGLPASGNYDGGNWAAAVNTIDRRYNAPEVEGSLYIDVEPINGLHVRATGGGNFVTTMARQFEPKWYVSGQINQQKDNLRKQSSLSMAYVGNIVASYDKKIGDHEFKALAGMEGRRSSIDNLSGSIYAINSGYTMPLIPDAFPVGFSESSALSNVPANTSGRSSDMDYSISRMLSYFGRVSYTYRDKYLFEANLRQDRSDRFAPKYRKGNFPSAAAGWRISEESFLKNRFSQLSDLKLRVSYGSLGNDGVGNYVYIQSLANYDKTQFNELPGTAAVNGWGIGRLANEVIRWETVTTANIGADVGLFKNKLNLTLDYYIRDTKDMLYQRNLPPSSGMANGHISSDTYVLDMNLGKMRNKGFEVTVNSKDNFGKLGVELGFNAAFNRNKILSFGEESVPIDAGSAGEYRGTVTRTQLNWPVSQFYGFKTKGLIPDQKTMDELNAKAKSSGAAWWYPNGAGASGPGDIWYEDLNGDNTINDLDKTVIGSPLPKMTYGFNIGLSYRNFDLACFFNGVYGNDVYNGMNGYFYSIFNDYNTTAQVFNSSFTYGNGLTDQPRFGYMNNGTFRYDPNGNYQRISDYHIQKGSFLRLQNLQIGYSLPEHLLNRFKIRQFRIYYSGQNLFVISKVKNADPEAGFAGANSSALAQGIISVEAYPRTRIHSFGIEIGF</sequence>
<evidence type="ECO:0000256" key="3">
    <source>
        <dbReference type="ARBA" id="ARBA00022452"/>
    </source>
</evidence>
<dbReference type="RefSeq" id="WP_169228260.1">
    <property type="nucleotide sequence ID" value="NZ_JABBGC010000004.1"/>
</dbReference>
<keyword evidence="5 7" id="KW-0472">Membrane</keyword>
<dbReference type="Pfam" id="PF13715">
    <property type="entry name" value="CarbopepD_reg_2"/>
    <property type="match status" value="1"/>
</dbReference>
<feature type="chain" id="PRO_5032897712" evidence="8">
    <location>
        <begin position="21"/>
        <end position="1057"/>
    </location>
</feature>
<dbReference type="NCBIfam" id="TIGR04057">
    <property type="entry name" value="SusC_RagA_signa"/>
    <property type="match status" value="1"/>
</dbReference>
<dbReference type="Gene3D" id="2.60.40.1120">
    <property type="entry name" value="Carboxypeptidase-like, regulatory domain"/>
    <property type="match status" value="1"/>
</dbReference>
<keyword evidence="6 7" id="KW-0998">Cell outer membrane</keyword>
<dbReference type="InterPro" id="IPR037066">
    <property type="entry name" value="Plug_dom_sf"/>
</dbReference>
<evidence type="ECO:0000256" key="2">
    <source>
        <dbReference type="ARBA" id="ARBA00022448"/>
    </source>
</evidence>
<comment type="similarity">
    <text evidence="7">Belongs to the TonB-dependent receptor family.</text>
</comment>
<comment type="caution">
    <text evidence="10">The sequence shown here is derived from an EMBL/GenBank/DDBJ whole genome shotgun (WGS) entry which is preliminary data.</text>
</comment>
<evidence type="ECO:0000256" key="8">
    <source>
        <dbReference type="SAM" id="SignalP"/>
    </source>
</evidence>
<dbReference type="Proteomes" id="UP000583266">
    <property type="component" value="Unassembled WGS sequence"/>
</dbReference>
<dbReference type="NCBIfam" id="TIGR04056">
    <property type="entry name" value="OMP_RagA_SusC"/>
    <property type="match status" value="1"/>
</dbReference>
<keyword evidence="3 7" id="KW-1134">Transmembrane beta strand</keyword>
<dbReference type="SUPFAM" id="SSF56935">
    <property type="entry name" value="Porins"/>
    <property type="match status" value="1"/>
</dbReference>
<dbReference type="Gene3D" id="2.170.130.10">
    <property type="entry name" value="TonB-dependent receptor, plug domain"/>
    <property type="match status" value="1"/>
</dbReference>
<evidence type="ECO:0000256" key="7">
    <source>
        <dbReference type="PROSITE-ProRule" id="PRU01360"/>
    </source>
</evidence>
<keyword evidence="2 7" id="KW-0813">Transport</keyword>
<dbReference type="Gene3D" id="2.40.170.20">
    <property type="entry name" value="TonB-dependent receptor, beta-barrel domain"/>
    <property type="match status" value="1"/>
</dbReference>
<dbReference type="SUPFAM" id="SSF49464">
    <property type="entry name" value="Carboxypeptidase regulatory domain-like"/>
    <property type="match status" value="1"/>
</dbReference>
<evidence type="ECO:0000313" key="11">
    <source>
        <dbReference type="Proteomes" id="UP000583266"/>
    </source>
</evidence>